<dbReference type="EC" id="2.3.2.26" evidence="1"/>
<proteinExistence type="predicted"/>
<protein>
    <submittedName>
        <fullName evidence="1">Ubiquitin fusion degradation protein 4</fullName>
        <ecNumber evidence="1">2.3.2.26</ecNumber>
    </submittedName>
</protein>
<evidence type="ECO:0000313" key="2">
    <source>
        <dbReference type="Proteomes" id="UP001165960"/>
    </source>
</evidence>
<gene>
    <name evidence="1" type="primary">UFD4_1</name>
    <name evidence="1" type="ORF">DSO57_1004064</name>
</gene>
<accession>A0ACC2U6Z5</accession>
<comment type="caution">
    <text evidence="1">The sequence shown here is derived from an EMBL/GenBank/DDBJ whole genome shotgun (WGS) entry which is preliminary data.</text>
</comment>
<sequence>MELRSKSRGKRPSSTKQPDTSADRLNPPQEPSPSESTSTHIESTLDSKRIKIQNSPNSNTSRYLLRQKLNKDQSPSPRITSPRSKPRSGASRNQVSSLPVPIPMNNCNLSNQSSIVSGGISDSGDSLVEGFKAKKEISKGRPPPSAEACEEPSKSEGLSRNSQAKKKASTERSFGREIPQNVQAPSEVSAKVEPCVEESEKPQDPETRNVSEIAEAVPMEEDEESQDEEFDSGNPTTYEDALQRQLMLSGENSQFSFAESELHFSSRVNDALIVLQKSQDPMIQSTVLQSLSVSLSVASEESFASFSKVHNLVATLVKIMNGTFGPLDDETFISLLTSGVLDDFNDNMILCCRCLCNLIEANPSSLDVVVSSGAVKTIIPYLRHLRCVELGEQIIQLLLLISRESPATVARERGLSALVQFLDFFSTQVQRTAILAAANCCRALLLTQIADARESLEVISRTLKSTDSVIVEYSCLLLKHLVERFQNHPVTLEHLFSESFVGEMLSLLEPGLSTQPEPKIYSSLIVLVSSLAKTSSAVASILLQPRMLPILKYNISNECSLPNSSSHLEKSLELAYSLLPKISSERRATKLKIDAALYLQFAQLMAPAALNLFKGSASNVIKLHSLTLLFKIVLFTPPEANVVLETLPLASFLSGLTVGSPGSLFSIRALQILYMLLERIPSLYQNVLMREGVAESIEATCSAQSPESAPLATDPWALFEHIESIHIPNSVVALTSDASELQKTYAALSQLMHRQIVELKLKCDPSKDSRASEKLHSVFQVLNLKQFGANKDKFRENLIKLRDLLHDNDMTTHELASINFATRLYSFLIPREHSTSSRTCQDMFFTIFLKEDGLQATQNLVQHLHNRLEQTETYQLLLLSQDNSQRRDPRLATLRPLLQTCRLHLTPAKGLSLSSIEMVVQLSAPFELVVQNFRSIMQGEAGSAEMQFKYSGKRLKESETVLKALMLAGFTLDLLKADPITITYLKASKSEALVRKSVSSRKEKLEEHEVILCVLRVLHLMATKWVTKDQWRLVSPRIPHEPFTNAKLTGKLNRQLQEISLVVSQCLPSWCDHLVTNFPFLFPFATRMDYLQATAFGSDRLIAKHMSVEIRPGEGAESFGRMSKLKIQVPRESILEAAKRIARLYSKDRSVLEIQFRDEVGSGQGPTLEFFSCVFQEFCKKAHGLWRESQASDSEFVNIHHGLFPACLPSHASHIQNKSLLFKTLGWIAAKSLIDARVTDLPLSEAFLELLMNKTCDIPQTNLNTLKLVRSFDPTFADSLFNINEMASNDADSIASLGLTFVFPGTNNELMENGTNIIVSKKNVDKFIKDTLELLTNSGIRYALSSFEEGFNDVFPLQKLGIFTPRELTTIFGSGEEDWSAEVIHSAIKAEHGYTSESLTVIRLVTIISSFEIEQRRSFLQFITGSRKLPIGGFRALNPNLTIVRKICDATCVPDNYLPSVNTCFNYLKLPDYSSEEVMKNNLLKAMEEGKMSFHLS</sequence>
<keyword evidence="1" id="KW-0012">Acyltransferase</keyword>
<keyword evidence="1" id="KW-0808">Transferase</keyword>
<reference evidence="1" key="1">
    <citation type="submission" date="2022-04" db="EMBL/GenBank/DDBJ databases">
        <title>Genome of the entomopathogenic fungus Entomophthora muscae.</title>
        <authorList>
            <person name="Elya C."/>
            <person name="Lovett B.R."/>
            <person name="Lee E."/>
            <person name="Macias A.M."/>
            <person name="Hajek A.E."/>
            <person name="De Bivort B.L."/>
            <person name="Kasson M.T."/>
            <person name="De Fine Licht H.H."/>
            <person name="Stajich J.E."/>
        </authorList>
    </citation>
    <scope>NUCLEOTIDE SEQUENCE</scope>
    <source>
        <strain evidence="1">Berkeley</strain>
    </source>
</reference>
<keyword evidence="2" id="KW-1185">Reference proteome</keyword>
<dbReference type="Proteomes" id="UP001165960">
    <property type="component" value="Unassembled WGS sequence"/>
</dbReference>
<organism evidence="1 2">
    <name type="scientific">Entomophthora muscae</name>
    <dbReference type="NCBI Taxonomy" id="34485"/>
    <lineage>
        <taxon>Eukaryota</taxon>
        <taxon>Fungi</taxon>
        <taxon>Fungi incertae sedis</taxon>
        <taxon>Zoopagomycota</taxon>
        <taxon>Entomophthoromycotina</taxon>
        <taxon>Entomophthoromycetes</taxon>
        <taxon>Entomophthorales</taxon>
        <taxon>Entomophthoraceae</taxon>
        <taxon>Entomophthora</taxon>
    </lineage>
</organism>
<evidence type="ECO:0000313" key="1">
    <source>
        <dbReference type="EMBL" id="KAJ9082500.1"/>
    </source>
</evidence>
<dbReference type="EMBL" id="QTSX02001430">
    <property type="protein sequence ID" value="KAJ9082500.1"/>
    <property type="molecule type" value="Genomic_DNA"/>
</dbReference>
<name>A0ACC2U6Z5_9FUNG</name>